<dbReference type="CDD" id="cd04647">
    <property type="entry name" value="LbH_MAT_like"/>
    <property type="match status" value="1"/>
</dbReference>
<dbReference type="eggNOG" id="COG0110">
    <property type="taxonomic scope" value="Bacteria"/>
</dbReference>
<dbReference type="Gene3D" id="2.160.10.10">
    <property type="entry name" value="Hexapeptide repeat proteins"/>
    <property type="match status" value="2"/>
</dbReference>
<reference evidence="4 5" key="1">
    <citation type="submission" date="2011-08" db="EMBL/GenBank/DDBJ databases">
        <title>The Genome Sequence of Alistipes indistinctus YIT 12060.</title>
        <authorList>
            <consortium name="The Broad Institute Genome Sequencing Platform"/>
            <person name="Earl A."/>
            <person name="Ward D."/>
            <person name="Feldgarden M."/>
            <person name="Gevers D."/>
            <person name="Morotomi M."/>
            <person name="Young S.K."/>
            <person name="Zeng Q."/>
            <person name="Gargeya S."/>
            <person name="Fitzgerald M."/>
            <person name="Haas B."/>
            <person name="Abouelleil A."/>
            <person name="Alvarado L."/>
            <person name="Arachchi H.M."/>
            <person name="Berlin A."/>
            <person name="Brown A."/>
            <person name="Chapman S.B."/>
            <person name="Chen Z."/>
            <person name="Dunbar C."/>
            <person name="Freedman E."/>
            <person name="Gearin G."/>
            <person name="Gellesch M."/>
            <person name="Goldberg J."/>
            <person name="Griggs A."/>
            <person name="Gujja S."/>
            <person name="Heiman D."/>
            <person name="Howarth C."/>
            <person name="Larson L."/>
            <person name="Lui A."/>
            <person name="MacDonald P.J.P."/>
            <person name="Montmayeur A."/>
            <person name="Murphy C."/>
            <person name="Neiman D."/>
            <person name="Pearson M."/>
            <person name="Priest M."/>
            <person name="Roberts A."/>
            <person name="Saif S."/>
            <person name="Shea T."/>
            <person name="Shenoy N."/>
            <person name="Sisk P."/>
            <person name="Stolte C."/>
            <person name="Sykes S."/>
            <person name="Wortman J."/>
            <person name="Nusbaum C."/>
            <person name="Birren B."/>
        </authorList>
    </citation>
    <scope>NUCLEOTIDE SEQUENCE [LARGE SCALE GENOMIC DNA]</scope>
    <source>
        <strain evidence="4 5">YIT 12060</strain>
    </source>
</reference>
<keyword evidence="5" id="KW-1185">Reference proteome</keyword>
<dbReference type="AlphaFoldDB" id="G5H4Z9"/>
<dbReference type="EMBL" id="ADLD01000002">
    <property type="protein sequence ID" value="EHB93516.1"/>
    <property type="molecule type" value="Genomic_DNA"/>
</dbReference>
<sequence length="224" mass="24220">MIDTIKTLLRGIGRAGSYLVPYRSGGRLSTLGDYLYTAWLARHFKHIGANVYIRRPVSLKGGKYISIGSHSVIQKGCILNAWDRYGDQSFTPEIAIGEHVSIGEWSHLSAIRAIRIGNYVLTGRRVTIVDNSHGRGTSEELGMHPEDQPLYSKGVVTIGNNVWIADKVTILSGVTIGDNSMIGANAVVTHDIPAGVIAAGVPARVIRQISQSQNNSEKQGSLDS</sequence>
<evidence type="ECO:0000256" key="2">
    <source>
        <dbReference type="ARBA" id="ARBA00022737"/>
    </source>
</evidence>
<dbReference type="Pfam" id="PF00132">
    <property type="entry name" value="Hexapep"/>
    <property type="match status" value="1"/>
</dbReference>
<dbReference type="OrthoDB" id="9812571at2"/>
<evidence type="ECO:0000256" key="1">
    <source>
        <dbReference type="ARBA" id="ARBA00022679"/>
    </source>
</evidence>
<dbReference type="GeneID" id="92816434"/>
<evidence type="ECO:0000313" key="5">
    <source>
        <dbReference type="Proteomes" id="UP000006008"/>
    </source>
</evidence>
<dbReference type="InterPro" id="IPR001451">
    <property type="entry name" value="Hexapep"/>
</dbReference>
<dbReference type="PANTHER" id="PTHR23416">
    <property type="entry name" value="SIALIC ACID SYNTHASE-RELATED"/>
    <property type="match status" value="1"/>
</dbReference>
<dbReference type="HOGENOM" id="CLU_051638_7_0_10"/>
<evidence type="ECO:0000256" key="3">
    <source>
        <dbReference type="ARBA" id="ARBA00023315"/>
    </source>
</evidence>
<evidence type="ECO:0000313" key="4">
    <source>
        <dbReference type="EMBL" id="EHB93516.1"/>
    </source>
</evidence>
<keyword evidence="2" id="KW-0677">Repeat</keyword>
<organism evidence="4 5">
    <name type="scientific">Alistipes indistinctus YIT 12060</name>
    <dbReference type="NCBI Taxonomy" id="742725"/>
    <lineage>
        <taxon>Bacteria</taxon>
        <taxon>Pseudomonadati</taxon>
        <taxon>Bacteroidota</taxon>
        <taxon>Bacteroidia</taxon>
        <taxon>Bacteroidales</taxon>
        <taxon>Rikenellaceae</taxon>
        <taxon>Alistipes</taxon>
    </lineage>
</organism>
<keyword evidence="1" id="KW-0808">Transferase</keyword>
<gene>
    <name evidence="4" type="ORF">HMPREF9450_00009</name>
</gene>
<accession>G5H4Z9</accession>
<dbReference type="RefSeq" id="WP_009132815.1">
    <property type="nucleotide sequence ID" value="NZ_CP102250.1"/>
</dbReference>
<dbReference type="PATRIC" id="fig|742725.3.peg.6"/>
<dbReference type="InterPro" id="IPR018357">
    <property type="entry name" value="Hexapep_transf_CS"/>
</dbReference>
<name>G5H4Z9_9BACT</name>
<dbReference type="PROSITE" id="PS00101">
    <property type="entry name" value="HEXAPEP_TRANSFERASES"/>
    <property type="match status" value="1"/>
</dbReference>
<dbReference type="InterPro" id="IPR051159">
    <property type="entry name" value="Hexapeptide_acetyltransf"/>
</dbReference>
<proteinExistence type="predicted"/>
<dbReference type="SUPFAM" id="SSF51161">
    <property type="entry name" value="Trimeric LpxA-like enzymes"/>
    <property type="match status" value="2"/>
</dbReference>
<dbReference type="InterPro" id="IPR011004">
    <property type="entry name" value="Trimer_LpxA-like_sf"/>
</dbReference>
<dbReference type="Proteomes" id="UP000006008">
    <property type="component" value="Unassembled WGS sequence"/>
</dbReference>
<keyword evidence="3" id="KW-0012">Acyltransferase</keyword>
<evidence type="ECO:0008006" key="6">
    <source>
        <dbReference type="Google" id="ProtNLM"/>
    </source>
</evidence>
<dbReference type="STRING" id="742725.HMPREF9450_00009"/>
<dbReference type="GO" id="GO:0016746">
    <property type="term" value="F:acyltransferase activity"/>
    <property type="evidence" value="ECO:0007669"/>
    <property type="project" value="UniProtKB-KW"/>
</dbReference>
<dbReference type="PANTHER" id="PTHR23416:SF78">
    <property type="entry name" value="LIPOPOLYSACCHARIDE BIOSYNTHESIS O-ACETYL TRANSFERASE WBBJ-RELATED"/>
    <property type="match status" value="1"/>
</dbReference>
<comment type="caution">
    <text evidence="4">The sequence shown here is derived from an EMBL/GenBank/DDBJ whole genome shotgun (WGS) entry which is preliminary data.</text>
</comment>
<protein>
    <recommendedName>
        <fullName evidence="6">Acetyltransferase</fullName>
    </recommendedName>
</protein>